<keyword evidence="1" id="KW-0812">Transmembrane</keyword>
<dbReference type="EMBL" id="KY083065">
    <property type="protein sequence ID" value="ARX95923.1"/>
    <property type="molecule type" value="Genomic_DNA"/>
</dbReference>
<dbReference type="AlphaFoldDB" id="A0A1Z1XAP0"/>
<accession>A0A1Z1XAP0</accession>
<proteinExistence type="predicted"/>
<reference evidence="2" key="1">
    <citation type="submission" date="2016-11" db="EMBL/GenBank/DDBJ databases">
        <title>Complete Chloroplast Genome of Thorea hispida.</title>
        <authorList>
            <person name="Nan F."/>
            <person name="Xie S."/>
        </authorList>
    </citation>
    <scope>NUCLEOTIDE SEQUENCE</scope>
</reference>
<keyword evidence="2" id="KW-0150">Chloroplast</keyword>
<evidence type="ECO:0000313" key="2">
    <source>
        <dbReference type="EMBL" id="ARX95923.1"/>
    </source>
</evidence>
<keyword evidence="1" id="KW-1133">Transmembrane helix</keyword>
<protein>
    <submittedName>
        <fullName evidence="2">Uncharacterized protein</fullName>
    </submittedName>
</protein>
<sequence length="58" mass="6863">MLTWTWVQFPPVPFSYFIIVIYSIYCKSLDFMILTEQNVCSVSIDSLYFILISDNIML</sequence>
<organism evidence="2">
    <name type="scientific">Thorea hispida</name>
    <dbReference type="NCBI Taxonomy" id="202687"/>
    <lineage>
        <taxon>Eukaryota</taxon>
        <taxon>Rhodophyta</taxon>
        <taxon>Florideophyceae</taxon>
        <taxon>Nemaliophycidae</taxon>
        <taxon>Thoreales</taxon>
        <taxon>Thoreaceae</taxon>
        <taxon>Thorea</taxon>
    </lineage>
</organism>
<keyword evidence="1" id="KW-0472">Membrane</keyword>
<evidence type="ECO:0000256" key="1">
    <source>
        <dbReference type="SAM" id="Phobius"/>
    </source>
</evidence>
<gene>
    <name evidence="2" type="primary">orf58</name>
</gene>
<geneLocation type="chloroplast" evidence="2"/>
<keyword evidence="2" id="KW-0934">Plastid</keyword>
<name>A0A1Z1XAP0_9FLOR</name>
<feature type="transmembrane region" description="Helical" evidence="1">
    <location>
        <begin position="6"/>
        <end position="25"/>
    </location>
</feature>